<dbReference type="VEuPathDB" id="FungiDB:ACJ73_01333"/>
<dbReference type="Proteomes" id="UP000242791">
    <property type="component" value="Unassembled WGS sequence"/>
</dbReference>
<evidence type="ECO:0000313" key="2">
    <source>
        <dbReference type="EMBL" id="OJD27275.1"/>
    </source>
</evidence>
<sequence length="88" mass="9382">MNECLSSQKIVAEPRTRSSPALNRIGAAVQSQPALQGPSSFALAAPEPRNASLGETKSLRCYEAYAGERNPSQTFGLPFSARSPEMAK</sequence>
<dbReference type="AlphaFoldDB" id="A0A1J9R4I4"/>
<reference evidence="2 3" key="1">
    <citation type="submission" date="2015-08" db="EMBL/GenBank/DDBJ databases">
        <title>Emmonsia species relationships and genome sequence.</title>
        <authorList>
            <person name="Cuomo C.A."/>
            <person name="Schwartz I.S."/>
            <person name="Kenyon C."/>
            <person name="De Hoog G.S."/>
            <person name="Govender N.P."/>
            <person name="Botha A."/>
            <person name="Moreno L."/>
            <person name="De Vries M."/>
            <person name="Munoz J.F."/>
            <person name="Stielow J.B."/>
        </authorList>
    </citation>
    <scope>NUCLEOTIDE SEQUENCE [LARGE SCALE GENOMIC DNA]</scope>
    <source>
        <strain evidence="2 3">EI222</strain>
    </source>
</reference>
<proteinExistence type="predicted"/>
<accession>A0A1J9R4I4</accession>
<gene>
    <name evidence="2" type="ORF">ACJ73_01333</name>
</gene>
<feature type="region of interest" description="Disordered" evidence="1">
    <location>
        <begin position="69"/>
        <end position="88"/>
    </location>
</feature>
<comment type="caution">
    <text evidence="2">The sequence shown here is derived from an EMBL/GenBank/DDBJ whole genome shotgun (WGS) entry which is preliminary data.</text>
</comment>
<name>A0A1J9R4I4_9EURO</name>
<protein>
    <submittedName>
        <fullName evidence="2">Uncharacterized protein</fullName>
    </submittedName>
</protein>
<keyword evidence="3" id="KW-1185">Reference proteome</keyword>
<dbReference type="EMBL" id="LGTZ01000118">
    <property type="protein sequence ID" value="OJD27275.1"/>
    <property type="molecule type" value="Genomic_DNA"/>
</dbReference>
<organism evidence="2 3">
    <name type="scientific">Blastomyces percursus</name>
    <dbReference type="NCBI Taxonomy" id="1658174"/>
    <lineage>
        <taxon>Eukaryota</taxon>
        <taxon>Fungi</taxon>
        <taxon>Dikarya</taxon>
        <taxon>Ascomycota</taxon>
        <taxon>Pezizomycotina</taxon>
        <taxon>Eurotiomycetes</taxon>
        <taxon>Eurotiomycetidae</taxon>
        <taxon>Onygenales</taxon>
        <taxon>Ajellomycetaceae</taxon>
        <taxon>Blastomyces</taxon>
    </lineage>
</organism>
<evidence type="ECO:0000256" key="1">
    <source>
        <dbReference type="SAM" id="MobiDB-lite"/>
    </source>
</evidence>
<evidence type="ECO:0000313" key="3">
    <source>
        <dbReference type="Proteomes" id="UP000242791"/>
    </source>
</evidence>